<dbReference type="Gene3D" id="1.50.10.10">
    <property type="match status" value="1"/>
</dbReference>
<dbReference type="AlphaFoldDB" id="D2VLG8"/>
<dbReference type="RefSeq" id="XP_002675126.1">
    <property type="nucleotide sequence ID" value="XM_002675080.1"/>
</dbReference>
<evidence type="ECO:0000256" key="4">
    <source>
        <dbReference type="ARBA" id="ARBA00051415"/>
    </source>
</evidence>
<comment type="function">
    <text evidence="5">Catalyzes the hydrolysis of glucose from the disaccharide unit linked to hydroxylysine residues of collagen and collagen-like proteins.</text>
</comment>
<dbReference type="EC" id="3.2.1.107" evidence="6"/>
<keyword evidence="11" id="KW-1185">Reference proteome</keyword>
<dbReference type="InterPro" id="IPR005195">
    <property type="entry name" value="Glyco_hydro_65_M"/>
</dbReference>
<dbReference type="InParanoid" id="D2VLG8"/>
<evidence type="ECO:0000313" key="10">
    <source>
        <dbReference type="EMBL" id="EFC42382.1"/>
    </source>
</evidence>
<dbReference type="OrthoDB" id="200349at2759"/>
<dbReference type="KEGG" id="ngr:NAEGRDRAFT_69774"/>
<dbReference type="VEuPathDB" id="AmoebaDB:NAEGRDRAFT_69774"/>
<protein>
    <recommendedName>
        <fullName evidence="7">Protein-glucosylgalactosylhydroxylysine glucosidase</fullName>
        <ecNumber evidence="6">3.2.1.107</ecNumber>
    </recommendedName>
    <alternativeName>
        <fullName evidence="8">Acid trehalase-like protein 1</fullName>
    </alternativeName>
</protein>
<dbReference type="FunFam" id="1.50.10.10:FF:000023">
    <property type="entry name" value="Protein-glucosylgalactosylhydroxylysine glucosidase"/>
    <property type="match status" value="1"/>
</dbReference>
<evidence type="ECO:0000313" key="11">
    <source>
        <dbReference type="Proteomes" id="UP000006671"/>
    </source>
</evidence>
<dbReference type="GO" id="GO:0047402">
    <property type="term" value="F:protein-glucosylgalactosylhydroxylysine glucosidase activity"/>
    <property type="evidence" value="ECO:0007669"/>
    <property type="project" value="UniProtKB-EC"/>
</dbReference>
<proteinExistence type="inferred from homology"/>
<dbReference type="InterPro" id="IPR012341">
    <property type="entry name" value="6hp_glycosidase-like_sf"/>
</dbReference>
<name>D2VLG8_NAEGR</name>
<dbReference type="InterPro" id="IPR008928">
    <property type="entry name" value="6-hairpin_glycosidase_sf"/>
</dbReference>
<dbReference type="OMA" id="PAMTYSM"/>
<feature type="domain" description="Glycoside hydrolase family 65 central catalytic" evidence="9">
    <location>
        <begin position="304"/>
        <end position="531"/>
    </location>
</feature>
<evidence type="ECO:0000256" key="5">
    <source>
        <dbReference type="ARBA" id="ARBA00053339"/>
    </source>
</evidence>
<evidence type="ECO:0000256" key="8">
    <source>
        <dbReference type="ARBA" id="ARBA00079982"/>
    </source>
</evidence>
<dbReference type="Proteomes" id="UP000006671">
    <property type="component" value="Unassembled WGS sequence"/>
</dbReference>
<evidence type="ECO:0000256" key="3">
    <source>
        <dbReference type="ARBA" id="ARBA00023295"/>
    </source>
</evidence>
<dbReference type="eggNOG" id="KOG4125">
    <property type="taxonomic scope" value="Eukaryota"/>
</dbReference>
<dbReference type="GeneID" id="8851875"/>
<comment type="catalytic activity">
    <reaction evidence="4">
        <text>(5R)-5-O-[alpha-D-glucosyl-(1-&gt;2)-beta-D-galactosyl]-5-hydroxy-L-lysyl-[collagen] + H2O = (5R)-5-O-(beta-D-galactosyl)-5-hydroxy-L-lysyl-[collagen] + D-glucose</text>
        <dbReference type="Rhea" id="RHEA:11068"/>
        <dbReference type="Rhea" id="RHEA-COMP:12753"/>
        <dbReference type="Rhea" id="RHEA-COMP:12754"/>
        <dbReference type="ChEBI" id="CHEBI:4167"/>
        <dbReference type="ChEBI" id="CHEBI:15377"/>
        <dbReference type="ChEBI" id="CHEBI:133443"/>
        <dbReference type="ChEBI" id="CHEBI:133452"/>
        <dbReference type="EC" id="3.2.1.107"/>
    </reaction>
</comment>
<dbReference type="Pfam" id="PF03632">
    <property type="entry name" value="Glyco_hydro_65m"/>
    <property type="match status" value="1"/>
</dbReference>
<organism evidence="11">
    <name type="scientific">Naegleria gruberi</name>
    <name type="common">Amoeba</name>
    <dbReference type="NCBI Taxonomy" id="5762"/>
    <lineage>
        <taxon>Eukaryota</taxon>
        <taxon>Discoba</taxon>
        <taxon>Heterolobosea</taxon>
        <taxon>Tetramitia</taxon>
        <taxon>Eutetramitia</taxon>
        <taxon>Vahlkampfiidae</taxon>
        <taxon>Naegleria</taxon>
    </lineage>
</organism>
<dbReference type="GO" id="GO:0005975">
    <property type="term" value="P:carbohydrate metabolic process"/>
    <property type="evidence" value="ECO:0007669"/>
    <property type="project" value="InterPro"/>
</dbReference>
<evidence type="ECO:0000256" key="1">
    <source>
        <dbReference type="ARBA" id="ARBA00006768"/>
    </source>
</evidence>
<evidence type="ECO:0000259" key="9">
    <source>
        <dbReference type="Pfam" id="PF03632"/>
    </source>
</evidence>
<reference evidence="10 11" key="1">
    <citation type="journal article" date="2010" name="Cell">
        <title>The genome of Naegleria gruberi illuminates early eukaryotic versatility.</title>
        <authorList>
            <person name="Fritz-Laylin L.K."/>
            <person name="Prochnik S.E."/>
            <person name="Ginger M.L."/>
            <person name="Dacks J.B."/>
            <person name="Carpenter M.L."/>
            <person name="Field M.C."/>
            <person name="Kuo A."/>
            <person name="Paredez A."/>
            <person name="Chapman J."/>
            <person name="Pham J."/>
            <person name="Shu S."/>
            <person name="Neupane R."/>
            <person name="Cipriano M."/>
            <person name="Mancuso J."/>
            <person name="Tu H."/>
            <person name="Salamov A."/>
            <person name="Lindquist E."/>
            <person name="Shapiro H."/>
            <person name="Lucas S."/>
            <person name="Grigoriev I.V."/>
            <person name="Cande W.Z."/>
            <person name="Fulton C."/>
            <person name="Rokhsar D.S."/>
            <person name="Dawson S.C."/>
        </authorList>
    </citation>
    <scope>NUCLEOTIDE SEQUENCE [LARGE SCALE GENOMIC DNA]</scope>
    <source>
        <strain evidence="10 11">NEG-M</strain>
    </source>
</reference>
<dbReference type="EMBL" id="GG738880">
    <property type="protein sequence ID" value="EFC42382.1"/>
    <property type="molecule type" value="Genomic_DNA"/>
</dbReference>
<evidence type="ECO:0000256" key="6">
    <source>
        <dbReference type="ARBA" id="ARBA00066430"/>
    </source>
</evidence>
<accession>D2VLG8</accession>
<dbReference type="STRING" id="5762.D2VLG8"/>
<dbReference type="PANTHER" id="PTHR11051:SF8">
    <property type="entry name" value="PROTEIN-GLUCOSYLGALACTOSYLHYDROXYLYSINE GLUCOSIDASE"/>
    <property type="match status" value="1"/>
</dbReference>
<keyword evidence="3" id="KW-0326">Glycosidase</keyword>
<comment type="similarity">
    <text evidence="1">Belongs to the glycosyl hydrolase 65 family.</text>
</comment>
<sequence>MFSSSVNLYLFANAELQQHLHQHKPLIFSNNNNKNWNDRIAEGQLLAVPNEPSDKNFMPSISNGYLGTVVDSDNIYVGGVYVGKYVVIEKLIGFHSTRARIPATQKVKLSSPNLQQFGVGLDIERAVYLRGFNLSNAQIEQRYYAHRVYRSLLVHQIEVSNSNSFPITININNLDSPASADISFKQVECTHTNNFNTKCHVGQLTSLETPESERVTVAVVTSQFPSSIQVSANTETTFTYLTAIRTSIDSDDPLGDASIDFIKGITINQQSLYSSHVAAWAELWKSGIELGGNVELAAKINSTLYYLLSSTREDYHWGVSPGGVATDSYNGLIFWDQECFVLPSLAYLHPELAKGLIQYRFDRLEQAKSHAKKYGYKGAMYPFQTGFSGREVDLIALFNELEQHVTGDVSFALQLFWQLTKDTKWLNSIGYPMASEIAKFWASRVTKNVDGVHYDINKVVGPDEFGIGFPLYSGVDNEVFTNAVAQIALRFGNKAASVLGKSITPEWNYIAGNMTILFDSVNQIHPEYASFPRGNFYFGEYVKQADVVLLGYPLMYEMPTQIRYNDIRYYDKIMWSEGPAMTYSMHTITYLDLNNFTLAAEAFKRSLLNIHPPFNIISETSDPYKHFLDMGSFNFLTGAGGFIQSIQNGYGGLKMYDNYMLLAPKDVSLLGAKFIKMRGVNYLGGSFDLTFDGTIATINILNGPSVNSQTTNYKLRVGTSDSILPVGKTLSFKPPAQLYV</sequence>
<keyword evidence="2" id="KW-0378">Hydrolase</keyword>
<evidence type="ECO:0000256" key="7">
    <source>
        <dbReference type="ARBA" id="ARBA00071505"/>
    </source>
</evidence>
<gene>
    <name evidence="10" type="primary">AM32</name>
    <name evidence="10" type="ORF">NAEGRDRAFT_69774</name>
</gene>
<dbReference type="PANTHER" id="PTHR11051">
    <property type="entry name" value="GLYCOSYL HYDROLASE-RELATED"/>
    <property type="match status" value="1"/>
</dbReference>
<dbReference type="SUPFAM" id="SSF48208">
    <property type="entry name" value="Six-hairpin glycosidases"/>
    <property type="match status" value="1"/>
</dbReference>
<evidence type="ECO:0000256" key="2">
    <source>
        <dbReference type="ARBA" id="ARBA00022801"/>
    </source>
</evidence>